<evidence type="ECO:0000256" key="3">
    <source>
        <dbReference type="ARBA" id="ARBA00006958"/>
    </source>
</evidence>
<dbReference type="GO" id="GO:0005634">
    <property type="term" value="C:nucleus"/>
    <property type="evidence" value="ECO:0007669"/>
    <property type="project" value="UniProtKB-SubCell"/>
</dbReference>
<evidence type="ECO:0000256" key="7">
    <source>
        <dbReference type="ARBA" id="ARBA00023242"/>
    </source>
</evidence>
<evidence type="ECO:0000256" key="4">
    <source>
        <dbReference type="ARBA" id="ARBA00022722"/>
    </source>
</evidence>
<comment type="cofactor">
    <cofactor evidence="1">
        <name>a divalent metal cation</name>
        <dbReference type="ChEBI" id="CHEBI:60240"/>
    </cofactor>
</comment>
<accession>A0A8R2B3Y5</accession>
<keyword evidence="10" id="KW-1185">Reference proteome</keyword>
<dbReference type="KEGG" id="api:103308478"/>
<dbReference type="Proteomes" id="UP000007819">
    <property type="component" value="Unassembled WGS sequence"/>
</dbReference>
<name>A0A8R2B3Y5_ACYPI</name>
<dbReference type="GeneID" id="103308478"/>
<protein>
    <recommendedName>
        <fullName evidence="8">DDE Tnp4 domain-containing protein</fullName>
    </recommendedName>
</protein>
<evidence type="ECO:0000256" key="1">
    <source>
        <dbReference type="ARBA" id="ARBA00001968"/>
    </source>
</evidence>
<reference evidence="10" key="1">
    <citation type="submission" date="2010-06" db="EMBL/GenBank/DDBJ databases">
        <authorList>
            <person name="Jiang H."/>
            <person name="Abraham K."/>
            <person name="Ali S."/>
            <person name="Alsbrooks S.L."/>
            <person name="Anim B.N."/>
            <person name="Anosike U.S."/>
            <person name="Attaway T."/>
            <person name="Bandaranaike D.P."/>
            <person name="Battles P.K."/>
            <person name="Bell S.N."/>
            <person name="Bell A.V."/>
            <person name="Beltran B."/>
            <person name="Bickham C."/>
            <person name="Bustamante Y."/>
            <person name="Caleb T."/>
            <person name="Canada A."/>
            <person name="Cardenas V."/>
            <person name="Carter K."/>
            <person name="Chacko J."/>
            <person name="Chandrabose M.N."/>
            <person name="Chavez D."/>
            <person name="Chavez A."/>
            <person name="Chen L."/>
            <person name="Chu H.-S."/>
            <person name="Claassen K.J."/>
            <person name="Cockrell R."/>
            <person name="Collins M."/>
            <person name="Cooper J.A."/>
            <person name="Cree A."/>
            <person name="Curry S.M."/>
            <person name="Da Y."/>
            <person name="Dao M.D."/>
            <person name="Das B."/>
            <person name="Davila M.-L."/>
            <person name="Davy-Carroll L."/>
            <person name="Denson S."/>
            <person name="Dinh H."/>
            <person name="Ebong V.E."/>
            <person name="Edwards J.R."/>
            <person name="Egan A."/>
            <person name="El-Daye J."/>
            <person name="Escobedo L."/>
            <person name="Fernandez S."/>
            <person name="Fernando P.R."/>
            <person name="Flagg N."/>
            <person name="Forbes L.D."/>
            <person name="Fowler R.G."/>
            <person name="Fu Q."/>
            <person name="Gabisi R.A."/>
            <person name="Ganer J."/>
            <person name="Garbino Pronczuk A."/>
            <person name="Garcia R.M."/>
            <person name="Garner T."/>
            <person name="Garrett T.E."/>
            <person name="Gonzalez D.A."/>
            <person name="Hamid H."/>
            <person name="Hawkins E.S."/>
            <person name="Hirani K."/>
            <person name="Hogues M.E."/>
            <person name="Hollins B."/>
            <person name="Hsiao C.-H."/>
            <person name="Jabil R."/>
            <person name="James M.L."/>
            <person name="Jhangiani S.N."/>
            <person name="Johnson B."/>
            <person name="Johnson Q."/>
            <person name="Joshi V."/>
            <person name="Kalu J.B."/>
            <person name="Kam C."/>
            <person name="Kashfia A."/>
            <person name="Keebler J."/>
            <person name="Kisamo H."/>
            <person name="Kovar C.L."/>
            <person name="Lago L.A."/>
            <person name="Lai C.-Y."/>
            <person name="Laidlaw J."/>
            <person name="Lara F."/>
            <person name="Le T.-K."/>
            <person name="Lee S.L."/>
            <person name="Legall F.H."/>
            <person name="Lemon S.J."/>
            <person name="Lewis L.R."/>
            <person name="Li B."/>
            <person name="Liu Y."/>
            <person name="Liu Y.-S."/>
            <person name="Lopez J."/>
            <person name="Lozado R.J."/>
            <person name="Lu J."/>
            <person name="Madu R.C."/>
            <person name="Maheshwari M."/>
            <person name="Maheshwari R."/>
            <person name="Malloy K."/>
            <person name="Martinez E."/>
            <person name="Mathew T."/>
            <person name="Mercado I.C."/>
            <person name="Mercado C."/>
            <person name="Meyer B."/>
            <person name="Montgomery K."/>
            <person name="Morgan M.B."/>
            <person name="Munidasa M."/>
            <person name="Nazareth L.V."/>
            <person name="Nelson J."/>
            <person name="Ng B.M."/>
            <person name="Nguyen N.B."/>
            <person name="Nguyen P.Q."/>
            <person name="Nguyen T."/>
            <person name="Obregon M."/>
            <person name="Okwuonu G.O."/>
            <person name="Onwere C.G."/>
            <person name="Orozco G."/>
            <person name="Parra A."/>
            <person name="Patel S."/>
            <person name="Patil S."/>
            <person name="Perez A."/>
            <person name="Perez Y."/>
            <person name="Pham C."/>
            <person name="Primus E.L."/>
            <person name="Pu L.-L."/>
            <person name="Puazo M."/>
            <person name="Qin X."/>
            <person name="Quiroz J.B."/>
            <person name="Reese J."/>
            <person name="Richards S."/>
            <person name="Rives C.M."/>
            <person name="Robberts R."/>
            <person name="Ruiz S.J."/>
            <person name="Ruiz M.J."/>
            <person name="Santibanez J."/>
            <person name="Schneider B.W."/>
            <person name="Sisson I."/>
            <person name="Smith M."/>
            <person name="Sodergren E."/>
            <person name="Song X.-Z."/>
            <person name="Song B.B."/>
            <person name="Summersgill H."/>
            <person name="Thelus R."/>
            <person name="Thornton R.D."/>
            <person name="Trejos Z.Y."/>
            <person name="Usmani K."/>
            <person name="Vattathil S."/>
            <person name="Villasana D."/>
            <person name="Walker D.L."/>
            <person name="Wang S."/>
            <person name="Wang K."/>
            <person name="White C.S."/>
            <person name="Williams A.C."/>
            <person name="Williamson J."/>
            <person name="Wilson K."/>
            <person name="Woghiren I.O."/>
            <person name="Woodworth J.R."/>
            <person name="Worley K.C."/>
            <person name="Wright R.A."/>
            <person name="Wu W."/>
            <person name="Young L."/>
            <person name="Zhang L."/>
            <person name="Zhang J."/>
            <person name="Zhu Y."/>
            <person name="Muzny D.M."/>
            <person name="Weinstock G."/>
            <person name="Gibbs R.A."/>
        </authorList>
    </citation>
    <scope>NUCLEOTIDE SEQUENCE [LARGE SCALE GENOMIC DNA]</scope>
    <source>
        <strain evidence="10">LSR1</strain>
    </source>
</reference>
<dbReference type="GO" id="GO:0004518">
    <property type="term" value="F:nuclease activity"/>
    <property type="evidence" value="ECO:0007669"/>
    <property type="project" value="UniProtKB-KW"/>
</dbReference>
<evidence type="ECO:0000259" key="8">
    <source>
        <dbReference type="Pfam" id="PF13359"/>
    </source>
</evidence>
<dbReference type="PANTHER" id="PTHR22930">
    <property type="match status" value="1"/>
</dbReference>
<dbReference type="InterPro" id="IPR045249">
    <property type="entry name" value="HARBI1-like"/>
</dbReference>
<dbReference type="AlphaFoldDB" id="A0A8R2B3Y5"/>
<dbReference type="GO" id="GO:0046872">
    <property type="term" value="F:metal ion binding"/>
    <property type="evidence" value="ECO:0007669"/>
    <property type="project" value="UniProtKB-KW"/>
</dbReference>
<evidence type="ECO:0000313" key="10">
    <source>
        <dbReference type="Proteomes" id="UP000007819"/>
    </source>
</evidence>
<keyword evidence="6" id="KW-0378">Hydrolase</keyword>
<proteinExistence type="inferred from homology"/>
<dbReference type="OrthoDB" id="6613788at2759"/>
<evidence type="ECO:0000256" key="6">
    <source>
        <dbReference type="ARBA" id="ARBA00022801"/>
    </source>
</evidence>
<reference evidence="9" key="2">
    <citation type="submission" date="2022-06" db="UniProtKB">
        <authorList>
            <consortium name="EnsemblMetazoa"/>
        </authorList>
    </citation>
    <scope>IDENTIFICATION</scope>
</reference>
<dbReference type="InterPro" id="IPR027806">
    <property type="entry name" value="HARBI1_dom"/>
</dbReference>
<comment type="subcellular location">
    <subcellularLocation>
        <location evidence="2">Nucleus</location>
    </subcellularLocation>
</comment>
<organism evidence="9 10">
    <name type="scientific">Acyrthosiphon pisum</name>
    <name type="common">Pea aphid</name>
    <dbReference type="NCBI Taxonomy" id="7029"/>
    <lineage>
        <taxon>Eukaryota</taxon>
        <taxon>Metazoa</taxon>
        <taxon>Ecdysozoa</taxon>
        <taxon>Arthropoda</taxon>
        <taxon>Hexapoda</taxon>
        <taxon>Insecta</taxon>
        <taxon>Pterygota</taxon>
        <taxon>Neoptera</taxon>
        <taxon>Paraneoptera</taxon>
        <taxon>Hemiptera</taxon>
        <taxon>Sternorrhyncha</taxon>
        <taxon>Aphidomorpha</taxon>
        <taxon>Aphidoidea</taxon>
        <taxon>Aphididae</taxon>
        <taxon>Macrosiphini</taxon>
        <taxon>Acyrthosiphon</taxon>
    </lineage>
</organism>
<feature type="domain" description="DDE Tnp4" evidence="8">
    <location>
        <begin position="12"/>
        <end position="177"/>
    </location>
</feature>
<comment type="similarity">
    <text evidence="3">Belongs to the HARBI1 family.</text>
</comment>
<dbReference type="Pfam" id="PF13359">
    <property type="entry name" value="DDE_Tnp_4"/>
    <property type="match status" value="1"/>
</dbReference>
<keyword evidence="5" id="KW-0479">Metal-binding</keyword>
<dbReference type="RefSeq" id="XP_008180124.1">
    <property type="nucleotide sequence ID" value="XM_008181902.1"/>
</dbReference>
<sequence length="235" mass="26596">MKTNFPNLVGAVDGKHIRCINPKNSGSMFFNYKKYFSILLMVFVDSEYCFVSIDVGAYGREGDSIVFKDCPFGKKLYSDQLNLPAPACLPNTTDSPQPYVIVGDEAFGLHKNLLRPYPGRGLNATRRVFNYRLSRARRLVECAFGILANKWRVLHSPLLVEPDYADDIIKACCILHNFVRRRDGYKFEDTLSNVMEDFENGGAAGARLQGTQVRDYFADYFMGAGSVPFQSRFSY</sequence>
<evidence type="ECO:0000256" key="2">
    <source>
        <dbReference type="ARBA" id="ARBA00004123"/>
    </source>
</evidence>
<dbReference type="PANTHER" id="PTHR22930:SF269">
    <property type="entry name" value="NUCLEASE HARBI1-LIKE PROTEIN"/>
    <property type="match status" value="1"/>
</dbReference>
<dbReference type="EnsemblMetazoa" id="XM_008181902.1">
    <property type="protein sequence ID" value="XP_008180124.1"/>
    <property type="gene ID" value="LOC103308478"/>
</dbReference>
<evidence type="ECO:0000313" key="9">
    <source>
        <dbReference type="EnsemblMetazoa" id="XP_008180124.1"/>
    </source>
</evidence>
<keyword evidence="7" id="KW-0539">Nucleus</keyword>
<dbReference type="GO" id="GO:0016787">
    <property type="term" value="F:hydrolase activity"/>
    <property type="evidence" value="ECO:0007669"/>
    <property type="project" value="UniProtKB-KW"/>
</dbReference>
<keyword evidence="4" id="KW-0540">Nuclease</keyword>
<evidence type="ECO:0000256" key="5">
    <source>
        <dbReference type="ARBA" id="ARBA00022723"/>
    </source>
</evidence>